<gene>
    <name evidence="8" type="ORF">JQ619_20805</name>
</gene>
<comment type="subcellular location">
    <subcellularLocation>
        <location evidence="1">Membrane</location>
        <topology evidence="1">Single-pass membrane protein</topology>
    </subcellularLocation>
</comment>
<evidence type="ECO:0000256" key="4">
    <source>
        <dbReference type="ARBA" id="ARBA00022475"/>
    </source>
</evidence>
<keyword evidence="4" id="KW-1003">Cell membrane</keyword>
<evidence type="ECO:0000256" key="3">
    <source>
        <dbReference type="ARBA" id="ARBA00020552"/>
    </source>
</evidence>
<keyword evidence="5" id="KW-0430">Lectin</keyword>
<evidence type="ECO:0000256" key="6">
    <source>
        <dbReference type="ARBA" id="ARBA00025321"/>
    </source>
</evidence>
<organism evidence="8 9">
    <name type="scientific">Bradyrhizobium denitrificans</name>
    <dbReference type="NCBI Taxonomy" id="2734912"/>
    <lineage>
        <taxon>Bacteria</taxon>
        <taxon>Pseudomonadati</taxon>
        <taxon>Pseudomonadota</taxon>
        <taxon>Alphaproteobacteria</taxon>
        <taxon>Hyphomicrobiales</taxon>
        <taxon>Nitrobacteraceae</taxon>
        <taxon>Bradyrhizobium</taxon>
    </lineage>
</organism>
<keyword evidence="9" id="KW-1185">Reference proteome</keyword>
<dbReference type="RefSeq" id="WP_012043305.1">
    <property type="nucleotide sequence ID" value="NZ_JABFDP010000037.1"/>
</dbReference>
<comment type="function">
    <text evidence="6">Has immunoglobulin-binding and hemagglutination properties, and can bind to mannose. Essential for virulence. May be involved in LPS biosynthesis or polysaccharide transport.</text>
</comment>
<protein>
    <recommendedName>
        <fullName evidence="3">Lectin-like protein BA14k</fullName>
    </recommendedName>
</protein>
<evidence type="ECO:0000256" key="2">
    <source>
        <dbReference type="ARBA" id="ARBA00010270"/>
    </source>
</evidence>
<dbReference type="Pfam" id="PF07886">
    <property type="entry name" value="BA14K"/>
    <property type="match status" value="1"/>
</dbReference>
<proteinExistence type="inferred from homology"/>
<evidence type="ECO:0000256" key="7">
    <source>
        <dbReference type="SAM" id="SignalP"/>
    </source>
</evidence>
<accession>A0ABS5GA50</accession>
<name>A0ABS5GA50_9BRAD</name>
<reference evidence="9" key="1">
    <citation type="journal article" date="2021" name="ISME J.">
        <title>Evolutionary origin and ecological implication of a unique nif island in free-living Bradyrhizobium lineages.</title>
        <authorList>
            <person name="Tao J."/>
        </authorList>
    </citation>
    <scope>NUCLEOTIDE SEQUENCE [LARGE SCALE GENOMIC DNA]</scope>
    <source>
        <strain evidence="9">SZCCT0094</strain>
    </source>
</reference>
<comment type="similarity">
    <text evidence="2">Belongs to the BA14k family.</text>
</comment>
<evidence type="ECO:0000256" key="5">
    <source>
        <dbReference type="ARBA" id="ARBA00022734"/>
    </source>
</evidence>
<feature type="chain" id="PRO_5047448117" description="Lectin-like protein BA14k" evidence="7">
    <location>
        <begin position="26"/>
        <end position="135"/>
    </location>
</feature>
<evidence type="ECO:0000256" key="1">
    <source>
        <dbReference type="ARBA" id="ARBA00004167"/>
    </source>
</evidence>
<feature type="signal peptide" evidence="7">
    <location>
        <begin position="1"/>
        <end position="25"/>
    </location>
</feature>
<evidence type="ECO:0000313" key="9">
    <source>
        <dbReference type="Proteomes" id="UP001314635"/>
    </source>
</evidence>
<sequence length="135" mass="14381">MQLRKLLTIAAIGTITLSAVTPLAAAPLLPNNPAAPARAVDGLQQVQYRHWRGGHDWHPGLGRRHGYQYGYRHHHHGSGAAVLGGLAAGAIIGGAIANSRAQASESQVSCAQRYRSYDPASGTYLGKDGRRHVCR</sequence>
<keyword evidence="7" id="KW-0732">Signal</keyword>
<dbReference type="EMBL" id="JAFCLK010000019">
    <property type="protein sequence ID" value="MBR1138212.1"/>
    <property type="molecule type" value="Genomic_DNA"/>
</dbReference>
<evidence type="ECO:0000313" key="8">
    <source>
        <dbReference type="EMBL" id="MBR1138212.1"/>
    </source>
</evidence>
<dbReference type="Proteomes" id="UP001314635">
    <property type="component" value="Unassembled WGS sequence"/>
</dbReference>
<comment type="caution">
    <text evidence="8">The sequence shown here is derived from an EMBL/GenBank/DDBJ whole genome shotgun (WGS) entry which is preliminary data.</text>
</comment>
<dbReference type="InterPro" id="IPR012413">
    <property type="entry name" value="BA14K"/>
</dbReference>
<keyword evidence="4" id="KW-0472">Membrane</keyword>